<evidence type="ECO:0008006" key="3">
    <source>
        <dbReference type="Google" id="ProtNLM"/>
    </source>
</evidence>
<dbReference type="OrthoDB" id="9812605at2"/>
<proteinExistence type="predicted"/>
<sequence>MIPFSVTIVDRRKADQFEPLGSKPKFWFRDGERRLMFKADDRGTGEDWAEVVACELCKLVGLPHVHYDLAAEGAGDQTSLPGVICENMAPPPKSLVLGNQLLLAADGTYPMEQRFKVSQHTVEMVAKCLSTLWPPEEDLCKRCPSLNRGNALDFFVGYALLDAWIANQDRHHENWAAVWTGERMRLAPTFDHGAALARNLTDSERRERLSTRDRNRTIKAFARRARSAFYANETDKKALSTLDAFLAFGILSPKASNAWLERVLAVGTNELSAILDRVPSSRISDVGREFTLALLLENQQRLREANP</sequence>
<dbReference type="EMBL" id="SJPO01000005">
    <property type="protein sequence ID" value="TWT77105.1"/>
    <property type="molecule type" value="Genomic_DNA"/>
</dbReference>
<organism evidence="1 2">
    <name type="scientific">Posidoniimonas polymericola</name>
    <dbReference type="NCBI Taxonomy" id="2528002"/>
    <lineage>
        <taxon>Bacteria</taxon>
        <taxon>Pseudomonadati</taxon>
        <taxon>Planctomycetota</taxon>
        <taxon>Planctomycetia</taxon>
        <taxon>Pirellulales</taxon>
        <taxon>Lacipirellulaceae</taxon>
        <taxon>Posidoniimonas</taxon>
    </lineage>
</organism>
<dbReference type="AlphaFoldDB" id="A0A5C5YQB5"/>
<evidence type="ECO:0000313" key="1">
    <source>
        <dbReference type="EMBL" id="TWT77105.1"/>
    </source>
</evidence>
<protein>
    <recommendedName>
        <fullName evidence="3">HipA-like C-terminal domain-containing protein</fullName>
    </recommendedName>
</protein>
<dbReference type="Gene3D" id="1.10.1070.20">
    <property type="match status" value="1"/>
</dbReference>
<dbReference type="RefSeq" id="WP_146587404.1">
    <property type="nucleotide sequence ID" value="NZ_SJPO01000005.1"/>
</dbReference>
<evidence type="ECO:0000313" key="2">
    <source>
        <dbReference type="Proteomes" id="UP000318478"/>
    </source>
</evidence>
<gene>
    <name evidence="1" type="ORF">Pla123a_25350</name>
</gene>
<name>A0A5C5YQB5_9BACT</name>
<accession>A0A5C5YQB5</accession>
<dbReference type="Proteomes" id="UP000318478">
    <property type="component" value="Unassembled WGS sequence"/>
</dbReference>
<comment type="caution">
    <text evidence="1">The sequence shown here is derived from an EMBL/GenBank/DDBJ whole genome shotgun (WGS) entry which is preliminary data.</text>
</comment>
<keyword evidence="2" id="KW-1185">Reference proteome</keyword>
<reference evidence="1 2" key="1">
    <citation type="submission" date="2019-02" db="EMBL/GenBank/DDBJ databases">
        <title>Deep-cultivation of Planctomycetes and their phenomic and genomic characterization uncovers novel biology.</title>
        <authorList>
            <person name="Wiegand S."/>
            <person name="Jogler M."/>
            <person name="Boedeker C."/>
            <person name="Pinto D."/>
            <person name="Vollmers J."/>
            <person name="Rivas-Marin E."/>
            <person name="Kohn T."/>
            <person name="Peeters S.H."/>
            <person name="Heuer A."/>
            <person name="Rast P."/>
            <person name="Oberbeckmann S."/>
            <person name="Bunk B."/>
            <person name="Jeske O."/>
            <person name="Meyerdierks A."/>
            <person name="Storesund J.E."/>
            <person name="Kallscheuer N."/>
            <person name="Luecker S."/>
            <person name="Lage O.M."/>
            <person name="Pohl T."/>
            <person name="Merkel B.J."/>
            <person name="Hornburger P."/>
            <person name="Mueller R.-W."/>
            <person name="Bruemmer F."/>
            <person name="Labrenz M."/>
            <person name="Spormann A.M."/>
            <person name="Op Den Camp H."/>
            <person name="Overmann J."/>
            <person name="Amann R."/>
            <person name="Jetten M.S.M."/>
            <person name="Mascher T."/>
            <person name="Medema M.H."/>
            <person name="Devos D.P."/>
            <person name="Kaster A.-K."/>
            <person name="Ovreas L."/>
            <person name="Rohde M."/>
            <person name="Galperin M.Y."/>
            <person name="Jogler C."/>
        </authorList>
    </citation>
    <scope>NUCLEOTIDE SEQUENCE [LARGE SCALE GENOMIC DNA]</scope>
    <source>
        <strain evidence="1 2">Pla123a</strain>
    </source>
</reference>